<evidence type="ECO:0000256" key="5">
    <source>
        <dbReference type="ARBA" id="ARBA00023242"/>
    </source>
</evidence>
<reference evidence="7" key="1">
    <citation type="submission" date="2020-11" db="EMBL/GenBank/DDBJ databases">
        <authorList>
            <person name="Tran Van P."/>
        </authorList>
    </citation>
    <scope>NUCLEOTIDE SEQUENCE</scope>
</reference>
<accession>A0A7R9GE32</accession>
<dbReference type="EMBL" id="CAJPEX010000976">
    <property type="protein sequence ID" value="CAG0917840.1"/>
    <property type="molecule type" value="Genomic_DNA"/>
</dbReference>
<comment type="subcellular location">
    <subcellularLocation>
        <location evidence="2">Chromosome</location>
    </subcellularLocation>
    <subcellularLocation>
        <location evidence="1">Nucleus</location>
    </subcellularLocation>
</comment>
<evidence type="ECO:0000256" key="2">
    <source>
        <dbReference type="ARBA" id="ARBA00004286"/>
    </source>
</evidence>
<evidence type="ECO:0000313" key="7">
    <source>
        <dbReference type="EMBL" id="CAD7277688.1"/>
    </source>
</evidence>
<dbReference type="InterPro" id="IPR057980">
    <property type="entry name" value="TPR_INTS8"/>
</dbReference>
<evidence type="ECO:0000256" key="4">
    <source>
        <dbReference type="ARBA" id="ARBA00022454"/>
    </source>
</evidence>
<dbReference type="Pfam" id="PF25756">
    <property type="entry name" value="TPR_INTS8"/>
    <property type="match status" value="1"/>
</dbReference>
<dbReference type="PANTHER" id="PTHR13350:SF1">
    <property type="entry name" value="INTEGRATOR COMPLEX SUBUNIT 8"/>
    <property type="match status" value="1"/>
</dbReference>
<dbReference type="PANTHER" id="PTHR13350">
    <property type="entry name" value="INTEGRATOR COMPLEX SUBUNIT 8"/>
    <property type="match status" value="1"/>
</dbReference>
<dbReference type="GO" id="GO:0005694">
    <property type="term" value="C:chromosome"/>
    <property type="evidence" value="ECO:0007669"/>
    <property type="project" value="UniProtKB-SubCell"/>
</dbReference>
<evidence type="ECO:0000256" key="3">
    <source>
        <dbReference type="ARBA" id="ARBA00007147"/>
    </source>
</evidence>
<evidence type="ECO:0000256" key="1">
    <source>
        <dbReference type="ARBA" id="ARBA00004123"/>
    </source>
</evidence>
<evidence type="ECO:0000259" key="6">
    <source>
        <dbReference type="Pfam" id="PF25756"/>
    </source>
</evidence>
<keyword evidence="8" id="KW-1185">Reference proteome</keyword>
<organism evidence="7">
    <name type="scientific">Notodromas monacha</name>
    <dbReference type="NCBI Taxonomy" id="399045"/>
    <lineage>
        <taxon>Eukaryota</taxon>
        <taxon>Metazoa</taxon>
        <taxon>Ecdysozoa</taxon>
        <taxon>Arthropoda</taxon>
        <taxon>Crustacea</taxon>
        <taxon>Oligostraca</taxon>
        <taxon>Ostracoda</taxon>
        <taxon>Podocopa</taxon>
        <taxon>Podocopida</taxon>
        <taxon>Cypridocopina</taxon>
        <taxon>Cypridoidea</taxon>
        <taxon>Cyprididae</taxon>
        <taxon>Notodromas</taxon>
    </lineage>
</organism>
<keyword evidence="5" id="KW-0539">Nucleus</keyword>
<dbReference type="AlphaFoldDB" id="A0A7R9GE32"/>
<feature type="domain" description="INTS8 TPR repeats" evidence="6">
    <location>
        <begin position="621"/>
        <end position="886"/>
    </location>
</feature>
<dbReference type="GO" id="GO:0034472">
    <property type="term" value="P:snRNA 3'-end processing"/>
    <property type="evidence" value="ECO:0007669"/>
    <property type="project" value="InterPro"/>
</dbReference>
<protein>
    <recommendedName>
        <fullName evidence="6">INTS8 TPR repeats domain-containing protein</fullName>
    </recommendedName>
</protein>
<dbReference type="EMBL" id="OA883013">
    <property type="protein sequence ID" value="CAD7277688.1"/>
    <property type="molecule type" value="Genomic_DNA"/>
</dbReference>
<evidence type="ECO:0000313" key="8">
    <source>
        <dbReference type="Proteomes" id="UP000678499"/>
    </source>
</evidence>
<keyword evidence="4" id="KW-0158">Chromosome</keyword>
<dbReference type="InterPro" id="IPR038751">
    <property type="entry name" value="INTS8"/>
</dbReference>
<dbReference type="Proteomes" id="UP000678499">
    <property type="component" value="Unassembled WGS sequence"/>
</dbReference>
<comment type="similarity">
    <text evidence="3">Belongs to the Integrator subunit 8 family.</text>
</comment>
<gene>
    <name evidence="7" type="ORF">NMOB1V02_LOCUS5416</name>
</gene>
<feature type="non-terminal residue" evidence="7">
    <location>
        <position position="886"/>
    </location>
</feature>
<sequence>MDWLHILFNPSQLDPLLESMDWRAIVDLMKDFILNSVVDGSFSLSAAAVYNDLKANACRLFALKIASSSHWHFDTLLELPLPKQMALFKGLLIEAGVHPTDEVHNMAYFASMSSHQRGSAELFNRWCLRAYVKQVVHNVPLKEAFVPSTVLIREKVMRGNDDDDSEESEEVANRARLAADFLRESVVLTDPRSFLAPECFVVKSTSMHIDWRKAKNVNLNESSCLSYFDLGMFYFLTENFAESRLCFQKLLSLANDLGSESCDNLHLNMEVLRGYAMALNLETGDNSISAREISKKMKLVDESGDFHEVPSGTDVNEKVILEDAFCEAVLNSGCVMWNFVGFCKAKRRPHLLHMCERIMAAGPEDKVKRLKMYVVKMLLRGVPIADLFLEEKKFISPAEYLIVRRALYHREVYKRRLLSSSLPWKSLHNSSGPVTFTLLNSLSATYNPVAIKDLCSILSGNEVAQLDAQKRWKFAFNQNFEHDSWRVYANVMMAKIAELWKLEEFDSAVTLVNSLRSEFPRVAPSPTIASMLNTLEADNLTIQASKLLRETRLNGFGNNPVLENVISRLLTVKALERISRPGLLPTPKPRNEKRRGMVTCLDFVQSMFRLSIETSEEKISSSAKTIWDELFEALLHPNEFKSRLVLNRTSMRPCLVLISQPRIMRLIISLFASLLNAVNDSPLGKVQYELEELWPIPLSRVDKPEVVETVVDLILLFLDYGLTIWPRVGQWIKTRADVYLSFGCHYPALTNYLEFISLSTHFFSVDSSLLCEDLYNRLITCCSALRKCTFAAVMCQYLEDDGKYEKAFRLLRDHVSTDGTDCLYELFWDCAMLEFLVDFHAMRGEVGKMKYVLKLIRELETSPLENCEMALDLRCLKKFRLLRELA</sequence>
<dbReference type="OrthoDB" id="64340at2759"/>
<name>A0A7R9GE32_9CRUS</name>
<dbReference type="GO" id="GO:0032039">
    <property type="term" value="C:integrator complex"/>
    <property type="evidence" value="ECO:0007669"/>
    <property type="project" value="TreeGrafter"/>
</dbReference>
<proteinExistence type="inferred from homology"/>